<dbReference type="EMBL" id="ML769418">
    <property type="protein sequence ID" value="KAE9404246.1"/>
    <property type="molecule type" value="Genomic_DNA"/>
</dbReference>
<feature type="compositionally biased region" description="Polar residues" evidence="1">
    <location>
        <begin position="184"/>
        <end position="195"/>
    </location>
</feature>
<name>A0A6A4I138_9AGAR</name>
<feature type="compositionally biased region" description="Polar residues" evidence="1">
    <location>
        <begin position="140"/>
        <end position="151"/>
    </location>
</feature>
<organism evidence="2 3">
    <name type="scientific">Gymnopus androsaceus JB14</name>
    <dbReference type="NCBI Taxonomy" id="1447944"/>
    <lineage>
        <taxon>Eukaryota</taxon>
        <taxon>Fungi</taxon>
        <taxon>Dikarya</taxon>
        <taxon>Basidiomycota</taxon>
        <taxon>Agaricomycotina</taxon>
        <taxon>Agaricomycetes</taxon>
        <taxon>Agaricomycetidae</taxon>
        <taxon>Agaricales</taxon>
        <taxon>Marasmiineae</taxon>
        <taxon>Omphalotaceae</taxon>
        <taxon>Gymnopus</taxon>
    </lineage>
</organism>
<accession>A0A6A4I138</accession>
<dbReference type="OrthoDB" id="3358861at2759"/>
<proteinExistence type="predicted"/>
<gene>
    <name evidence="2" type="ORF">BT96DRAFT_433688</name>
</gene>
<sequence>MSSPAAPLRSMTVNVTGSVGSPVRGRTMSDIYRSATQEGGAGKRLKKSQPGSGPGVGPRGKTLTNDLADGEIKRRRRSASLDYGDLSVNSRNRQSRAEEWVGLQDKVVHTDGEEEGEGENGVQKSGHGVKRRKSDKRSSLPASASTSNTTLVVPPLPLSTTTSASRGSSIKSATGTSARRGASALSSTPGRTISLSTHTGTGTGPASASSSSTSLHRSHTTQTHSHTHKSRSGSIDMVWVRAFPIHHLRLRLPPLLRSHRTLTTITTLMDPRRRRRKFNGALALLQSPPALE</sequence>
<feature type="region of interest" description="Disordered" evidence="1">
    <location>
        <begin position="1"/>
        <end position="232"/>
    </location>
</feature>
<evidence type="ECO:0000313" key="3">
    <source>
        <dbReference type="Proteomes" id="UP000799118"/>
    </source>
</evidence>
<feature type="compositionally biased region" description="Low complexity" evidence="1">
    <location>
        <begin position="196"/>
        <end position="224"/>
    </location>
</feature>
<dbReference type="AlphaFoldDB" id="A0A6A4I138"/>
<dbReference type="Proteomes" id="UP000799118">
    <property type="component" value="Unassembled WGS sequence"/>
</dbReference>
<reference evidence="2" key="1">
    <citation type="journal article" date="2019" name="Environ. Microbiol.">
        <title>Fungal ecological strategies reflected in gene transcription - a case study of two litter decomposers.</title>
        <authorList>
            <person name="Barbi F."/>
            <person name="Kohler A."/>
            <person name="Barry K."/>
            <person name="Baskaran P."/>
            <person name="Daum C."/>
            <person name="Fauchery L."/>
            <person name="Ihrmark K."/>
            <person name="Kuo A."/>
            <person name="LaButti K."/>
            <person name="Lipzen A."/>
            <person name="Morin E."/>
            <person name="Grigoriev I.V."/>
            <person name="Henrissat B."/>
            <person name="Lindahl B."/>
            <person name="Martin F."/>
        </authorList>
    </citation>
    <scope>NUCLEOTIDE SEQUENCE</scope>
    <source>
        <strain evidence="2">JB14</strain>
    </source>
</reference>
<feature type="compositionally biased region" description="Polar residues" evidence="1">
    <location>
        <begin position="158"/>
        <end position="177"/>
    </location>
</feature>
<evidence type="ECO:0000313" key="2">
    <source>
        <dbReference type="EMBL" id="KAE9404246.1"/>
    </source>
</evidence>
<evidence type="ECO:0000256" key="1">
    <source>
        <dbReference type="SAM" id="MobiDB-lite"/>
    </source>
</evidence>
<protein>
    <submittedName>
        <fullName evidence="2">Uncharacterized protein</fullName>
    </submittedName>
</protein>
<keyword evidence="3" id="KW-1185">Reference proteome</keyword>